<dbReference type="PANTHER" id="PTHR47256:SF1">
    <property type="entry name" value="ZN(II)2CYS6 TRANSCRIPTION FACTOR (EUROFUNG)"/>
    <property type="match status" value="1"/>
</dbReference>
<organism evidence="6 7">
    <name type="scientific">Aspergillus kawachii</name>
    <name type="common">White koji mold</name>
    <name type="synonym">Aspergillus awamori var. kawachi</name>
    <dbReference type="NCBI Taxonomy" id="1069201"/>
    <lineage>
        <taxon>Eukaryota</taxon>
        <taxon>Fungi</taxon>
        <taxon>Dikarya</taxon>
        <taxon>Ascomycota</taxon>
        <taxon>Pezizomycotina</taxon>
        <taxon>Eurotiomycetes</taxon>
        <taxon>Eurotiomycetidae</taxon>
        <taxon>Eurotiales</taxon>
        <taxon>Aspergillaceae</taxon>
        <taxon>Aspergillus</taxon>
        <taxon>Aspergillus subgen. Circumdati</taxon>
    </lineage>
</organism>
<dbReference type="VEuPathDB" id="FungiDB:ASPFODRAFT_210509"/>
<dbReference type="GO" id="GO:0006351">
    <property type="term" value="P:DNA-templated transcription"/>
    <property type="evidence" value="ECO:0007669"/>
    <property type="project" value="InterPro"/>
</dbReference>
<name>A0A146G0C6_ASPKA</name>
<evidence type="ECO:0000256" key="3">
    <source>
        <dbReference type="ARBA" id="ARBA00023242"/>
    </source>
</evidence>
<evidence type="ECO:0000313" key="7">
    <source>
        <dbReference type="Proteomes" id="UP000075230"/>
    </source>
</evidence>
<dbReference type="InterPro" id="IPR053187">
    <property type="entry name" value="Notoamide_regulator"/>
</dbReference>
<dbReference type="Proteomes" id="UP000075230">
    <property type="component" value="Unassembled WGS sequence"/>
</dbReference>
<dbReference type="CDD" id="cd12148">
    <property type="entry name" value="fungal_TF_MHR"/>
    <property type="match status" value="1"/>
</dbReference>
<feature type="domain" description="Xylanolytic transcriptional activator regulatory" evidence="5">
    <location>
        <begin position="172"/>
        <end position="269"/>
    </location>
</feature>
<feature type="region of interest" description="Disordered" evidence="4">
    <location>
        <begin position="1"/>
        <end position="31"/>
    </location>
</feature>
<gene>
    <name evidence="6" type="ORF">RIB2604_04300510</name>
</gene>
<keyword evidence="3" id="KW-0539">Nucleus</keyword>
<keyword evidence="2" id="KW-0804">Transcription</keyword>
<proteinExistence type="predicted"/>
<dbReference type="Pfam" id="PF04082">
    <property type="entry name" value="Fungal_trans"/>
    <property type="match status" value="1"/>
</dbReference>
<dbReference type="AlphaFoldDB" id="A0A146G0C6"/>
<evidence type="ECO:0000256" key="4">
    <source>
        <dbReference type="SAM" id="MobiDB-lite"/>
    </source>
</evidence>
<reference evidence="7" key="2">
    <citation type="submission" date="2016-02" db="EMBL/GenBank/DDBJ databases">
        <title>Genome sequencing of Aspergillus luchuensis NBRC 4314.</title>
        <authorList>
            <person name="Yamada O."/>
        </authorList>
    </citation>
    <scope>NUCLEOTIDE SEQUENCE [LARGE SCALE GENOMIC DNA]</scope>
    <source>
        <strain evidence="7">RIB 2604</strain>
    </source>
</reference>
<reference evidence="6 7" key="1">
    <citation type="journal article" date="2016" name="DNA Res.">
        <title>Genome sequence of Aspergillus luchuensis NBRC 4314.</title>
        <authorList>
            <person name="Yamada O."/>
            <person name="Machida M."/>
            <person name="Hosoyama A."/>
            <person name="Goto M."/>
            <person name="Takahashi T."/>
            <person name="Futagami T."/>
            <person name="Yamagata Y."/>
            <person name="Takeuchi M."/>
            <person name="Kobayashi T."/>
            <person name="Koike H."/>
            <person name="Abe K."/>
            <person name="Asai K."/>
            <person name="Arita M."/>
            <person name="Fujita N."/>
            <person name="Fukuda K."/>
            <person name="Higa K."/>
            <person name="Horikawa H."/>
            <person name="Ishikawa T."/>
            <person name="Jinno K."/>
            <person name="Kato Y."/>
            <person name="Kirimura K."/>
            <person name="Mizutani O."/>
            <person name="Nakasone K."/>
            <person name="Sano M."/>
            <person name="Shiraishi Y."/>
            <person name="Tsukahara M."/>
            <person name="Gomi K."/>
        </authorList>
    </citation>
    <scope>NUCLEOTIDE SEQUENCE [LARGE SCALE GENOMIC DNA]</scope>
    <source>
        <strain evidence="6 7">RIB 2604</strain>
    </source>
</reference>
<sequence length="570" mass="64493">MTSERKPRILAPAAPVKDPVSRPSTRKCSGTAPCDSCVKHDLDCNIDEATDSRRKIHLKRKIDSLEGDRYLFVQVLEILRNGGVTRVHSLLQLIRSNPSLEELQLFVEDKLKDISALDSTIDEVRLSDDFVVKIPRRVLNIKRLADQPVFRVPAIPWTRITDDDHFVSHLVSLYFTWRYPCFPCLDQEIFIRDMKKAKLNTQFCSPFLVNAILADACAYSDFAEAYEVPSDPSTRGLHFYNEAKRCFEQEDGHSTLATVQGLAVLSTCATAFAYQKPPLIEKPSRPCPPSAYHNDGPLWHPYPHDGDSLQGHYMCYFNGLSELTAIVDDWCTLLFDGLTSPTPDEVQDMENKVRGRLAVWEKTLKPCLRIETGHYRFHLTLNCSMYYHDICITITELAKTAEHGTEDQHLGPEELSLSAARQIAGLVEIHRSTWGIDLFPASHIHWIAVSMFTLLGKLDVPANQEAFVNLCVAAKVASRRWPLARGTLRTVQVTAKKLGVRLPPETDPLFIDFERKIWGPRGRNGLSSLYPNFAVLTGTLRNEAVEMDKFLEKEDDLEALDLAEDDEMVL</sequence>
<dbReference type="InterPro" id="IPR007219">
    <property type="entry name" value="XnlR_reg_dom"/>
</dbReference>
<accession>A0A146G0C6</accession>
<dbReference type="GO" id="GO:0008270">
    <property type="term" value="F:zinc ion binding"/>
    <property type="evidence" value="ECO:0007669"/>
    <property type="project" value="InterPro"/>
</dbReference>
<comment type="caution">
    <text evidence="6">The sequence shown here is derived from an EMBL/GenBank/DDBJ whole genome shotgun (WGS) entry which is preliminary data.</text>
</comment>
<dbReference type="EMBL" id="BCWF01000042">
    <property type="protein sequence ID" value="GAT31320.1"/>
    <property type="molecule type" value="Genomic_DNA"/>
</dbReference>
<evidence type="ECO:0000313" key="6">
    <source>
        <dbReference type="EMBL" id="GAT31320.1"/>
    </source>
</evidence>
<dbReference type="PANTHER" id="PTHR47256">
    <property type="entry name" value="ZN(II)2CYS6 TRANSCRIPTION FACTOR (EUROFUNG)-RELATED"/>
    <property type="match status" value="1"/>
</dbReference>
<evidence type="ECO:0000259" key="5">
    <source>
        <dbReference type="Pfam" id="PF04082"/>
    </source>
</evidence>
<protein>
    <submittedName>
        <fullName evidence="6">C6 transcription factor</fullName>
    </submittedName>
</protein>
<keyword evidence="1" id="KW-0805">Transcription regulation</keyword>
<dbReference type="GO" id="GO:0003677">
    <property type="term" value="F:DNA binding"/>
    <property type="evidence" value="ECO:0007669"/>
    <property type="project" value="InterPro"/>
</dbReference>
<evidence type="ECO:0000256" key="1">
    <source>
        <dbReference type="ARBA" id="ARBA00023015"/>
    </source>
</evidence>
<evidence type="ECO:0000256" key="2">
    <source>
        <dbReference type="ARBA" id="ARBA00023163"/>
    </source>
</evidence>